<evidence type="ECO:0008006" key="4">
    <source>
        <dbReference type="Google" id="ProtNLM"/>
    </source>
</evidence>
<dbReference type="EMBL" id="JACXAE010000037">
    <property type="protein sequence ID" value="MBD2772319.1"/>
    <property type="molecule type" value="Genomic_DNA"/>
</dbReference>
<keyword evidence="1" id="KW-0732">Signal</keyword>
<feature type="chain" id="PRO_5035323787" description="PEP-CTERM sorting domain-containing protein" evidence="1">
    <location>
        <begin position="24"/>
        <end position="254"/>
    </location>
</feature>
<dbReference type="Proteomes" id="UP000629098">
    <property type="component" value="Unassembled WGS sequence"/>
</dbReference>
<evidence type="ECO:0000313" key="3">
    <source>
        <dbReference type="Proteomes" id="UP000629098"/>
    </source>
</evidence>
<feature type="signal peptide" evidence="1">
    <location>
        <begin position="1"/>
        <end position="23"/>
    </location>
</feature>
<keyword evidence="3" id="KW-1185">Reference proteome</keyword>
<protein>
    <recommendedName>
        <fullName evidence="4">PEP-CTERM sorting domain-containing protein</fullName>
    </recommendedName>
</protein>
<evidence type="ECO:0000313" key="2">
    <source>
        <dbReference type="EMBL" id="MBD2772319.1"/>
    </source>
</evidence>
<evidence type="ECO:0000256" key="1">
    <source>
        <dbReference type="SAM" id="SignalP"/>
    </source>
</evidence>
<gene>
    <name evidence="2" type="ORF">ICL16_09590</name>
</gene>
<proteinExistence type="predicted"/>
<dbReference type="AlphaFoldDB" id="A0A8J7C4Z6"/>
<dbReference type="RefSeq" id="WP_190826733.1">
    <property type="nucleotide sequence ID" value="NZ_CAWPPI010000037.1"/>
</dbReference>
<accession>A0A8J7C4Z6</accession>
<comment type="caution">
    <text evidence="2">The sequence shown here is derived from an EMBL/GenBank/DDBJ whole genome shotgun (WGS) entry which is preliminary data.</text>
</comment>
<reference evidence="2" key="1">
    <citation type="submission" date="2020-09" db="EMBL/GenBank/DDBJ databases">
        <title>Iningainema tapete sp. nov. (Scytonemataceae, Cyanobacteria) from greenhouses in central Florida (USA) produces two types of nodularin with biosynthetic potential for microcystin-LR and anabaenopeptins.</title>
        <authorList>
            <person name="Berthold D.E."/>
            <person name="Lefler F.W."/>
            <person name="Huang I.-S."/>
            <person name="Abdulla H."/>
            <person name="Zimba P.V."/>
            <person name="Laughinghouse H.D. IV."/>
        </authorList>
    </citation>
    <scope>NUCLEOTIDE SEQUENCE</scope>
    <source>
        <strain evidence="2">BLCCT55</strain>
    </source>
</reference>
<sequence>MKGILSTTLTVFVSLVLSNTAKAAIINGDFENGFNGWQTIGDSRVEGTQAFLSNAFNEVVSIDANGREIRSGNAVPATFITGVAENSLEGFLGLSQFFGDNSLGQAIEGSAIGQTFTAQAGQTLSFAWNFLTDESTGSNADPNYNDFAFATISNNSENLFFRLADTTGDLTNSSSQNFFAETGFKTFSYTLPTNGEYTLGIGVVDVGERTVISGLFVDRVQAQAVPETSSAVTLLILGMGGVSVLKGSRKRQNY</sequence>
<name>A0A8J7C4Z6_9CYAN</name>
<organism evidence="2 3">
    <name type="scientific">Iningainema tapete BLCC-T55</name>
    <dbReference type="NCBI Taxonomy" id="2748662"/>
    <lineage>
        <taxon>Bacteria</taxon>
        <taxon>Bacillati</taxon>
        <taxon>Cyanobacteriota</taxon>
        <taxon>Cyanophyceae</taxon>
        <taxon>Nostocales</taxon>
        <taxon>Scytonemataceae</taxon>
        <taxon>Iningainema tapete</taxon>
    </lineage>
</organism>